<dbReference type="EMBL" id="BLPF01000001">
    <property type="protein sequence ID" value="GFJ79131.1"/>
    <property type="molecule type" value="Genomic_DNA"/>
</dbReference>
<protein>
    <submittedName>
        <fullName evidence="1">Uncharacterized protein</fullName>
    </submittedName>
</protein>
<proteinExistence type="predicted"/>
<reference evidence="1 2" key="1">
    <citation type="submission" date="2020-03" db="EMBL/GenBank/DDBJ databases">
        <title>Whole genome shotgun sequence of Phytohabitans houttuyneae NBRC 108639.</title>
        <authorList>
            <person name="Komaki H."/>
            <person name="Tamura T."/>
        </authorList>
    </citation>
    <scope>NUCLEOTIDE SEQUENCE [LARGE SCALE GENOMIC DNA]</scope>
    <source>
        <strain evidence="1 2">NBRC 108639</strain>
    </source>
</reference>
<evidence type="ECO:0000313" key="1">
    <source>
        <dbReference type="EMBL" id="GFJ79131.1"/>
    </source>
</evidence>
<name>A0A6V8K9L2_9ACTN</name>
<dbReference type="AlphaFoldDB" id="A0A6V8K9L2"/>
<organism evidence="1 2">
    <name type="scientific">Phytohabitans houttuyneae</name>
    <dbReference type="NCBI Taxonomy" id="1076126"/>
    <lineage>
        <taxon>Bacteria</taxon>
        <taxon>Bacillati</taxon>
        <taxon>Actinomycetota</taxon>
        <taxon>Actinomycetes</taxon>
        <taxon>Micromonosporales</taxon>
        <taxon>Micromonosporaceae</taxon>
    </lineage>
</organism>
<keyword evidence="2" id="KW-1185">Reference proteome</keyword>
<reference evidence="1 2" key="2">
    <citation type="submission" date="2020-03" db="EMBL/GenBank/DDBJ databases">
        <authorList>
            <person name="Ichikawa N."/>
            <person name="Kimura A."/>
            <person name="Kitahashi Y."/>
            <person name="Uohara A."/>
        </authorList>
    </citation>
    <scope>NUCLEOTIDE SEQUENCE [LARGE SCALE GENOMIC DNA]</scope>
    <source>
        <strain evidence="1 2">NBRC 108639</strain>
    </source>
</reference>
<evidence type="ECO:0000313" key="2">
    <source>
        <dbReference type="Proteomes" id="UP000482800"/>
    </source>
</evidence>
<gene>
    <name evidence="1" type="ORF">Phou_033110</name>
</gene>
<accession>A0A6V8K9L2</accession>
<comment type="caution">
    <text evidence="1">The sequence shown here is derived from an EMBL/GenBank/DDBJ whole genome shotgun (WGS) entry which is preliminary data.</text>
</comment>
<dbReference type="Proteomes" id="UP000482800">
    <property type="component" value="Unassembled WGS sequence"/>
</dbReference>
<sequence length="72" mass="7913">MIIDNRRRRQLGADSGISKSEVCRIYADLDGEVAMFRDRSLAAGAFAYTFLAGHLLRGRLSALLEGARVWAG</sequence>